<dbReference type="OrthoDB" id="5622493at2"/>
<dbReference type="Proteomes" id="UP000245539">
    <property type="component" value="Unassembled WGS sequence"/>
</dbReference>
<keyword evidence="2" id="KW-0472">Membrane</keyword>
<feature type="region of interest" description="Disordered" evidence="1">
    <location>
        <begin position="224"/>
        <end position="292"/>
    </location>
</feature>
<sequence length="646" mass="67521">MNISRVLKYLISGVIIGAILFFAGFGIVNMMNDSGDEVARSTPVVAPAPAELATPAVEVTPPAIQVTSTNQDAASQTDATQAGNAQNTATQTGQGTSASPIKIKPLGSEDSADTDVAIEETNQSPAFGTLTLSTVNAENGQATSADFLIQNSDGAAIAQVKNTESSTLSLPAGDYKITVSQGDAKLVRFLGVSEGQNGSEVFELDVPVLQEEAPEVIQVVTPTQTAPVSTGEDTAQQQAQQQTTQTAQQAATEQSGDEQSRAEAAESEELASEDPAADGVDQPAKEASTEVTVTNAATGTSTALGGLRVSALTKVGNRPTNASFYIQKLNGENIENVKGVSTQQFNLPAGKYRITARKGTARVVTEVTVVANRGMHEIFHIPEVPTTAAATTSTAATQQTPPRPAQTQPAATPAAVAAPSRPAGAADSNTAKTGKLELFAQSASNNAAIKSNFYVQTVDGKLVTNKTYVDSIGYKLPPGKYKVTVRATGYEDKSVQVIVREGQVRREVFKMSTKRAAAPAAAATPPPIPVIPAPTAPVTQAPAPQAPQAQTPAAPRPAQNQANRRGGLQVNIVSAETGQGLIADISVHRPDGTEIRRSNQTSKARFNLPPREFVIRINYGGLVTNQKVKIRRGKLAIRTITFKQSN</sequence>
<feature type="region of interest" description="Disordered" evidence="1">
    <location>
        <begin position="389"/>
        <end position="429"/>
    </location>
</feature>
<protein>
    <recommendedName>
        <fullName evidence="5">PEGA domain-containing protein</fullName>
    </recommendedName>
</protein>
<organism evidence="3 4">
    <name type="scientific">Leucothrix pacifica</name>
    <dbReference type="NCBI Taxonomy" id="1247513"/>
    <lineage>
        <taxon>Bacteria</taxon>
        <taxon>Pseudomonadati</taxon>
        <taxon>Pseudomonadota</taxon>
        <taxon>Gammaproteobacteria</taxon>
        <taxon>Thiotrichales</taxon>
        <taxon>Thiotrichaceae</taxon>
        <taxon>Leucothrix</taxon>
    </lineage>
</organism>
<dbReference type="AlphaFoldDB" id="A0A317CH02"/>
<evidence type="ECO:0000256" key="2">
    <source>
        <dbReference type="SAM" id="Phobius"/>
    </source>
</evidence>
<feature type="compositionally biased region" description="Low complexity" evidence="1">
    <location>
        <begin position="536"/>
        <end position="563"/>
    </location>
</feature>
<feature type="compositionally biased region" description="Polar residues" evidence="1">
    <location>
        <begin position="224"/>
        <end position="233"/>
    </location>
</feature>
<keyword evidence="2" id="KW-1133">Transmembrane helix</keyword>
<feature type="compositionally biased region" description="Low complexity" evidence="1">
    <location>
        <begin position="234"/>
        <end position="252"/>
    </location>
</feature>
<feature type="transmembrane region" description="Helical" evidence="2">
    <location>
        <begin position="7"/>
        <end position="28"/>
    </location>
</feature>
<evidence type="ECO:0000313" key="3">
    <source>
        <dbReference type="EMBL" id="PWQ97629.1"/>
    </source>
</evidence>
<evidence type="ECO:0000313" key="4">
    <source>
        <dbReference type="Proteomes" id="UP000245539"/>
    </source>
</evidence>
<evidence type="ECO:0000256" key="1">
    <source>
        <dbReference type="SAM" id="MobiDB-lite"/>
    </source>
</evidence>
<gene>
    <name evidence="3" type="ORF">DKW60_09620</name>
</gene>
<name>A0A317CH02_9GAMM</name>
<feature type="compositionally biased region" description="Low complexity" evidence="1">
    <location>
        <begin position="71"/>
        <end position="99"/>
    </location>
</feature>
<dbReference type="RefSeq" id="WP_109837445.1">
    <property type="nucleotide sequence ID" value="NZ_QGKM01000023.1"/>
</dbReference>
<feature type="compositionally biased region" description="Low complexity" evidence="1">
    <location>
        <begin position="389"/>
        <end position="426"/>
    </location>
</feature>
<evidence type="ECO:0008006" key="5">
    <source>
        <dbReference type="Google" id="ProtNLM"/>
    </source>
</evidence>
<feature type="compositionally biased region" description="Acidic residues" evidence="1">
    <location>
        <begin position="265"/>
        <end position="276"/>
    </location>
</feature>
<reference evidence="3 4" key="1">
    <citation type="submission" date="2018-05" db="EMBL/GenBank/DDBJ databases">
        <title>Leucothrix arctica sp. nov., isolated from Arctic seawater.</title>
        <authorList>
            <person name="Choi A."/>
            <person name="Baek K."/>
        </authorList>
    </citation>
    <scope>NUCLEOTIDE SEQUENCE [LARGE SCALE GENOMIC DNA]</scope>
    <source>
        <strain evidence="3 4">JCM 18388</strain>
    </source>
</reference>
<accession>A0A317CH02</accession>
<comment type="caution">
    <text evidence="3">The sequence shown here is derived from an EMBL/GenBank/DDBJ whole genome shotgun (WGS) entry which is preliminary data.</text>
</comment>
<keyword evidence="2" id="KW-0812">Transmembrane</keyword>
<dbReference type="Gene3D" id="2.60.40.1120">
    <property type="entry name" value="Carboxypeptidase-like, regulatory domain"/>
    <property type="match status" value="1"/>
</dbReference>
<dbReference type="EMBL" id="QGKM01000023">
    <property type="protein sequence ID" value="PWQ97629.1"/>
    <property type="molecule type" value="Genomic_DNA"/>
</dbReference>
<keyword evidence="4" id="KW-1185">Reference proteome</keyword>
<feature type="region of interest" description="Disordered" evidence="1">
    <location>
        <begin position="66"/>
        <end position="113"/>
    </location>
</feature>
<proteinExistence type="predicted"/>
<feature type="region of interest" description="Disordered" evidence="1">
    <location>
        <begin position="534"/>
        <end position="564"/>
    </location>
</feature>